<proteinExistence type="predicted"/>
<dbReference type="AlphaFoldDB" id="A0A2G9GMQ0"/>
<comment type="caution">
    <text evidence="2">The sequence shown here is derived from an EMBL/GenBank/DDBJ whole genome shotgun (WGS) entry which is preliminary data.</text>
</comment>
<evidence type="ECO:0000313" key="3">
    <source>
        <dbReference type="Proteomes" id="UP000231279"/>
    </source>
</evidence>
<feature type="transmembrane region" description="Helical" evidence="1">
    <location>
        <begin position="7"/>
        <end position="24"/>
    </location>
</feature>
<keyword evidence="1" id="KW-0472">Membrane</keyword>
<keyword evidence="3" id="KW-1185">Reference proteome</keyword>
<dbReference type="EMBL" id="NKXS01004389">
    <property type="protein sequence ID" value="PIN06546.1"/>
    <property type="molecule type" value="Genomic_DNA"/>
</dbReference>
<evidence type="ECO:0000256" key="1">
    <source>
        <dbReference type="SAM" id="Phobius"/>
    </source>
</evidence>
<keyword evidence="1" id="KW-0812">Transmembrane</keyword>
<feature type="transmembrane region" description="Helical" evidence="1">
    <location>
        <begin position="30"/>
        <end position="50"/>
    </location>
</feature>
<evidence type="ECO:0000313" key="2">
    <source>
        <dbReference type="EMBL" id="PIN06546.1"/>
    </source>
</evidence>
<accession>A0A2G9GMQ0</accession>
<name>A0A2G9GMQ0_9LAMI</name>
<organism evidence="2 3">
    <name type="scientific">Handroanthus impetiginosus</name>
    <dbReference type="NCBI Taxonomy" id="429701"/>
    <lineage>
        <taxon>Eukaryota</taxon>
        <taxon>Viridiplantae</taxon>
        <taxon>Streptophyta</taxon>
        <taxon>Embryophyta</taxon>
        <taxon>Tracheophyta</taxon>
        <taxon>Spermatophyta</taxon>
        <taxon>Magnoliopsida</taxon>
        <taxon>eudicotyledons</taxon>
        <taxon>Gunneridae</taxon>
        <taxon>Pentapetalae</taxon>
        <taxon>asterids</taxon>
        <taxon>lamiids</taxon>
        <taxon>Lamiales</taxon>
        <taxon>Bignoniaceae</taxon>
        <taxon>Crescentiina</taxon>
        <taxon>Tabebuia alliance</taxon>
        <taxon>Handroanthus</taxon>
    </lineage>
</organism>
<gene>
    <name evidence="2" type="ORF">CDL12_20902</name>
</gene>
<protein>
    <submittedName>
        <fullName evidence="2">Uncharacterized protein</fullName>
    </submittedName>
</protein>
<dbReference type="Proteomes" id="UP000231279">
    <property type="component" value="Unassembled WGS sequence"/>
</dbReference>
<keyword evidence="1" id="KW-1133">Transmembrane helix</keyword>
<sequence length="67" mass="7951">MNNNAMEATNGLLFFYFFSQYILLNMSKNMNVYSFFMIIFSPLIYCPIFFKDSIQIHISTILMKICI</sequence>
<reference evidence="3" key="1">
    <citation type="journal article" date="2018" name="Gigascience">
        <title>Genome assembly of the Pink Ipe (Handroanthus impetiginosus, Bignoniaceae), a highly valued, ecologically keystone Neotropical timber forest tree.</title>
        <authorList>
            <person name="Silva-Junior O.B."/>
            <person name="Grattapaglia D."/>
            <person name="Novaes E."/>
            <person name="Collevatti R.G."/>
        </authorList>
    </citation>
    <scope>NUCLEOTIDE SEQUENCE [LARGE SCALE GENOMIC DNA]</scope>
    <source>
        <strain evidence="3">cv. UFG-1</strain>
    </source>
</reference>